<reference evidence="1" key="1">
    <citation type="submission" date="2015-07" db="EMBL/GenBank/DDBJ databases">
        <title>Adaptation to a free-living lifestyle via gene acquisitions in the diplomonad Trepomonas sp. PC1.</title>
        <authorList>
            <person name="Xu F."/>
            <person name="Jerlstrom-Hultqvist J."/>
            <person name="Kolisko M."/>
            <person name="Simpson A.G.B."/>
            <person name="Roger A.J."/>
            <person name="Svard S.G."/>
            <person name="Andersson J.O."/>
        </authorList>
    </citation>
    <scope>NUCLEOTIDE SEQUENCE</scope>
    <source>
        <strain evidence="1">PC1</strain>
    </source>
</reference>
<feature type="non-terminal residue" evidence="1">
    <location>
        <position position="1"/>
    </location>
</feature>
<dbReference type="EMBL" id="GDID01007383">
    <property type="protein sequence ID" value="JAP89223.1"/>
    <property type="molecule type" value="Transcribed_RNA"/>
</dbReference>
<protein>
    <submittedName>
        <fullName evidence="1">Uncharacterized protein</fullName>
    </submittedName>
</protein>
<proteinExistence type="predicted"/>
<dbReference type="AlphaFoldDB" id="A0A146JX51"/>
<organism evidence="1">
    <name type="scientific">Trepomonas sp. PC1</name>
    <dbReference type="NCBI Taxonomy" id="1076344"/>
    <lineage>
        <taxon>Eukaryota</taxon>
        <taxon>Metamonada</taxon>
        <taxon>Diplomonadida</taxon>
        <taxon>Hexamitidae</taxon>
        <taxon>Hexamitinae</taxon>
        <taxon>Trepomonas</taxon>
    </lineage>
</organism>
<sequence>KMRSICGQIQEKLDSIEFSYEALDKAFKLYPEIQKLADLSKTDSTSNHIVQFPGILTEDQQIILNNSITYWLEMFHDKCKHYFMKNKKLSPQQDLIFQQQYFLQPLSIMFERSQELMHYNCQNPSHLPSEMKWFQIQHYHYLQATVPDSVMYHKIIIVLSCSFLNESLLTNKMIDENMIFIASHMMDSLISLNAAEKKTLSENSEFQQKINEDKPLTEEEQQYQYKTLCRSLTMCYYFNFVINLIETFALQQLEDELLDEYKFDSFDFWDSTLFGFKVHKFIPSYTTATINYCKTALSMYFSDKKARYKNLCTVMEYGVRFNQIIQFCQKTERKRTLKLIQYPPDEFDLMIPQIQKQRDLLLQQIEQEQQSK</sequence>
<accession>A0A146JX51</accession>
<name>A0A146JX51_9EUKA</name>
<gene>
    <name evidence="1" type="ORF">TPC1_31282</name>
</gene>
<evidence type="ECO:0000313" key="1">
    <source>
        <dbReference type="EMBL" id="JAP89223.1"/>
    </source>
</evidence>